<feature type="domain" description="Bacterial type II secretion system protein E" evidence="4">
    <location>
        <begin position="1"/>
        <end position="154"/>
    </location>
</feature>
<dbReference type="GO" id="GO:0016887">
    <property type="term" value="F:ATP hydrolysis activity"/>
    <property type="evidence" value="ECO:0007669"/>
    <property type="project" value="TreeGrafter"/>
</dbReference>
<dbReference type="SUPFAM" id="SSF52540">
    <property type="entry name" value="P-loop containing nucleoside triphosphate hydrolases"/>
    <property type="match status" value="1"/>
</dbReference>
<evidence type="ECO:0000313" key="5">
    <source>
        <dbReference type="EMBL" id="BDI31678.1"/>
    </source>
</evidence>
<dbReference type="PANTHER" id="PTHR30258">
    <property type="entry name" value="TYPE II SECRETION SYSTEM PROTEIN GSPE-RELATED"/>
    <property type="match status" value="1"/>
</dbReference>
<protein>
    <recommendedName>
        <fullName evidence="4">Bacterial type II secretion system protein E domain-containing protein</fullName>
    </recommendedName>
</protein>
<comment type="similarity">
    <text evidence="1">Belongs to the GSP E family.</text>
</comment>
<dbReference type="InterPro" id="IPR027417">
    <property type="entry name" value="P-loop_NTPase"/>
</dbReference>
<organism evidence="5 6">
    <name type="scientific">Capsulimonas corticalis</name>
    <dbReference type="NCBI Taxonomy" id="2219043"/>
    <lineage>
        <taxon>Bacteria</taxon>
        <taxon>Bacillati</taxon>
        <taxon>Armatimonadota</taxon>
        <taxon>Armatimonadia</taxon>
        <taxon>Capsulimonadales</taxon>
        <taxon>Capsulimonadaceae</taxon>
        <taxon>Capsulimonas</taxon>
    </lineage>
</organism>
<evidence type="ECO:0000256" key="1">
    <source>
        <dbReference type="ARBA" id="ARBA00006611"/>
    </source>
</evidence>
<dbReference type="PANTHER" id="PTHR30258:SF3">
    <property type="entry name" value="SLL1921 PROTEIN"/>
    <property type="match status" value="1"/>
</dbReference>
<dbReference type="GO" id="GO:0005524">
    <property type="term" value="F:ATP binding"/>
    <property type="evidence" value="ECO:0007669"/>
    <property type="project" value="UniProtKB-KW"/>
</dbReference>
<keyword evidence="2" id="KW-0547">Nucleotide-binding</keyword>
<dbReference type="AlphaFoldDB" id="A0A402D1A4"/>
<gene>
    <name evidence="5" type="ORF">CCAX7_37290</name>
</gene>
<dbReference type="KEGG" id="ccot:CCAX7_37290"/>
<dbReference type="InterPro" id="IPR001482">
    <property type="entry name" value="T2SS/T4SS_dom"/>
</dbReference>
<evidence type="ECO:0000313" key="6">
    <source>
        <dbReference type="Proteomes" id="UP000287394"/>
    </source>
</evidence>
<dbReference type="Pfam" id="PF00437">
    <property type="entry name" value="T2SSE"/>
    <property type="match status" value="1"/>
</dbReference>
<evidence type="ECO:0000256" key="2">
    <source>
        <dbReference type="ARBA" id="ARBA00022741"/>
    </source>
</evidence>
<keyword evidence="3" id="KW-0067">ATP-binding</keyword>
<proteinExistence type="inferred from homology"/>
<name>A0A402D1A4_9BACT</name>
<dbReference type="Proteomes" id="UP000287394">
    <property type="component" value="Chromosome"/>
</dbReference>
<dbReference type="EMBL" id="AP025739">
    <property type="protein sequence ID" value="BDI31678.1"/>
    <property type="molecule type" value="Genomic_DNA"/>
</dbReference>
<evidence type="ECO:0000256" key="3">
    <source>
        <dbReference type="ARBA" id="ARBA00022840"/>
    </source>
</evidence>
<sequence length="160" mass="17196">MTTMHMLDTPATLRRLIDMGVSPSTIAAAVKGIVSLRLIRRLCPECKATASFQDTAATLEKVRWLPAFQGCEIEDAPVLYRAVGCSECRQTGYQGRIGLQEVLACDSKLVTQLLQSGGAEEMRLRAVASGMRTLVADGVRKAIAGKTTIEELLRATGSAI</sequence>
<reference evidence="5 6" key="1">
    <citation type="journal article" date="2019" name="Int. J. Syst. Evol. Microbiol.">
        <title>Capsulimonas corticalis gen. nov., sp. nov., an aerobic capsulated bacterium, of a novel bacterial order, Capsulimonadales ord. nov., of the class Armatimonadia of the phylum Armatimonadetes.</title>
        <authorList>
            <person name="Li J."/>
            <person name="Kudo C."/>
            <person name="Tonouchi A."/>
        </authorList>
    </citation>
    <scope>NUCLEOTIDE SEQUENCE [LARGE SCALE GENOMIC DNA]</scope>
    <source>
        <strain evidence="5 6">AX-7</strain>
    </source>
</reference>
<accession>A0A402D1A4</accession>
<dbReference type="GO" id="GO:0005886">
    <property type="term" value="C:plasma membrane"/>
    <property type="evidence" value="ECO:0007669"/>
    <property type="project" value="TreeGrafter"/>
</dbReference>
<dbReference type="Gene3D" id="3.40.50.300">
    <property type="entry name" value="P-loop containing nucleotide triphosphate hydrolases"/>
    <property type="match status" value="1"/>
</dbReference>
<evidence type="ECO:0000259" key="4">
    <source>
        <dbReference type="Pfam" id="PF00437"/>
    </source>
</evidence>
<keyword evidence="6" id="KW-1185">Reference proteome</keyword>